<gene>
    <name evidence="2" type="ORF">PMEL1_01090</name>
</gene>
<evidence type="ECO:0000256" key="1">
    <source>
        <dbReference type="SAM" id="SignalP"/>
    </source>
</evidence>
<evidence type="ECO:0000313" key="3">
    <source>
        <dbReference type="Proteomes" id="UP000267517"/>
    </source>
</evidence>
<evidence type="ECO:0008006" key="4">
    <source>
        <dbReference type="Google" id="ProtNLM"/>
    </source>
</evidence>
<dbReference type="PROSITE" id="PS51257">
    <property type="entry name" value="PROKAR_LIPOPROTEIN"/>
    <property type="match status" value="1"/>
</dbReference>
<evidence type="ECO:0000313" key="2">
    <source>
        <dbReference type="EMBL" id="BBA29166.1"/>
    </source>
</evidence>
<dbReference type="AlphaFoldDB" id="A0A250KHT4"/>
<dbReference type="EMBL" id="AP018049">
    <property type="protein sequence ID" value="BBA29166.1"/>
    <property type="molecule type" value="Genomic_DNA"/>
</dbReference>
<feature type="signal peptide" evidence="1">
    <location>
        <begin position="1"/>
        <end position="23"/>
    </location>
</feature>
<proteinExistence type="predicted"/>
<feature type="chain" id="PRO_5012354715" description="Lipoprotein" evidence="1">
    <location>
        <begin position="24"/>
        <end position="194"/>
    </location>
</feature>
<dbReference type="RefSeq" id="WP_120174303.1">
    <property type="nucleotide sequence ID" value="NZ_AP018049.1"/>
</dbReference>
<keyword evidence="1" id="KW-0732">Signal</keyword>
<organism evidence="2 3">
    <name type="scientific">Prevotella melaninogenica</name>
    <dbReference type="NCBI Taxonomy" id="28132"/>
    <lineage>
        <taxon>Bacteria</taxon>
        <taxon>Pseudomonadati</taxon>
        <taxon>Bacteroidota</taxon>
        <taxon>Bacteroidia</taxon>
        <taxon>Bacteroidales</taxon>
        <taxon>Prevotellaceae</taxon>
        <taxon>Prevotella</taxon>
    </lineage>
</organism>
<name>A0A250KHT4_9BACT</name>
<sequence length="194" mass="21673">MKSRVLFLLAMLPLFLLSCSSENNDVLPPGYVSLFVRFSSTSGENIADSLELAKYVGNNLFASIGKGDLQMDVSTSASNNMLSICNDFWMKDNLRAGVLSSCLHVDIFQHEVEPSQECTLFLGSPKIFGDTKRHTISWRAKRVPINSMTFEECKIDGVPCPVVEEMSYKKNCYKIANQKGNLADYVINIVVDRK</sequence>
<accession>A0A250KHT4</accession>
<dbReference type="Proteomes" id="UP000267517">
    <property type="component" value="Chromosome I"/>
</dbReference>
<dbReference type="OrthoDB" id="1073020at2"/>
<protein>
    <recommendedName>
        <fullName evidence="4">Lipoprotein</fullName>
    </recommendedName>
</protein>
<reference evidence="2 3" key="1">
    <citation type="submission" date="2017-05" db="EMBL/GenBank/DDBJ databases">
        <title>whole genome sequence of Prevotella melaninogenica GAI 07411.</title>
        <authorList>
            <person name="Kondo Y."/>
            <person name="Hoshino T."/>
        </authorList>
    </citation>
    <scope>NUCLEOTIDE SEQUENCE [LARGE SCALE GENOMIC DNA]</scope>
    <source>
        <strain evidence="2 3">GAI 07411</strain>
    </source>
</reference>